<dbReference type="SUPFAM" id="SSF47095">
    <property type="entry name" value="HMG-box"/>
    <property type="match status" value="1"/>
</dbReference>
<dbReference type="Ensembl" id="ENSCCRT00010012295.1">
    <property type="protein sequence ID" value="ENSCCRP00010011293.1"/>
    <property type="gene ID" value="ENSCCRG00010004810.1"/>
</dbReference>
<reference evidence="1" key="2">
    <citation type="submission" date="2025-09" db="UniProtKB">
        <authorList>
            <consortium name="Ensembl"/>
        </authorList>
    </citation>
    <scope>IDENTIFICATION</scope>
</reference>
<protein>
    <recommendedName>
        <fullName evidence="3">HMG box domain-containing protein</fullName>
    </recommendedName>
</protein>
<evidence type="ECO:0000313" key="2">
    <source>
        <dbReference type="Proteomes" id="UP000694427"/>
    </source>
</evidence>
<keyword evidence="2" id="KW-1185">Reference proteome</keyword>
<organism evidence="1 2">
    <name type="scientific">Cyprinus carpio</name>
    <name type="common">Common carp</name>
    <dbReference type="NCBI Taxonomy" id="7962"/>
    <lineage>
        <taxon>Eukaryota</taxon>
        <taxon>Metazoa</taxon>
        <taxon>Chordata</taxon>
        <taxon>Craniata</taxon>
        <taxon>Vertebrata</taxon>
        <taxon>Euteleostomi</taxon>
        <taxon>Actinopterygii</taxon>
        <taxon>Neopterygii</taxon>
        <taxon>Teleostei</taxon>
        <taxon>Ostariophysi</taxon>
        <taxon>Cypriniformes</taxon>
        <taxon>Cyprinidae</taxon>
        <taxon>Cyprininae</taxon>
        <taxon>Cyprinus</taxon>
    </lineage>
</organism>
<proteinExistence type="predicted"/>
<sequence length="103" mass="11803">MEAICGEMEVESCYTLLDLPLPKKKHKSKGSGAQTKPRRSAYLLYYFDVHQCVQQVHPDLPQSEINKCISDSWQRARMEKDGIDPVSLLTDGIIKSYWLCLNN</sequence>
<evidence type="ECO:0000313" key="1">
    <source>
        <dbReference type="Ensembl" id="ENSCCRP00010011293.1"/>
    </source>
</evidence>
<reference evidence="1" key="1">
    <citation type="submission" date="2025-08" db="UniProtKB">
        <authorList>
            <consortium name="Ensembl"/>
        </authorList>
    </citation>
    <scope>IDENTIFICATION</scope>
</reference>
<dbReference type="Gene3D" id="1.10.30.10">
    <property type="entry name" value="High mobility group box domain"/>
    <property type="match status" value="1"/>
</dbReference>
<dbReference type="PANTHER" id="PTHR17609">
    <property type="entry name" value="HMG DOMAIN-CONTAINING PROTEIN 3"/>
    <property type="match status" value="1"/>
</dbReference>
<dbReference type="Proteomes" id="UP000694427">
    <property type="component" value="Unplaced"/>
</dbReference>
<accession>A0A8C1GRY3</accession>
<dbReference type="PANTHER" id="PTHR17609:SF2">
    <property type="entry name" value="HMG DOMAIN-CONTAINING PROTEIN 3"/>
    <property type="match status" value="1"/>
</dbReference>
<name>A0A8C1GRY3_CYPCA</name>
<dbReference type="InterPro" id="IPR039598">
    <property type="entry name" value="HMGXB3"/>
</dbReference>
<dbReference type="AlphaFoldDB" id="A0A8C1GRY3"/>
<dbReference type="InterPro" id="IPR036910">
    <property type="entry name" value="HMG_box_dom_sf"/>
</dbReference>
<evidence type="ECO:0008006" key="3">
    <source>
        <dbReference type="Google" id="ProtNLM"/>
    </source>
</evidence>